<evidence type="ECO:0000313" key="4">
    <source>
        <dbReference type="Proteomes" id="UP001500416"/>
    </source>
</evidence>
<dbReference type="SMART" id="SM00028">
    <property type="entry name" value="TPR"/>
    <property type="match status" value="3"/>
</dbReference>
<dbReference type="PRINTS" id="PR00038">
    <property type="entry name" value="HTHLUXR"/>
</dbReference>
<proteinExistence type="predicted"/>
<dbReference type="InterPro" id="IPR041664">
    <property type="entry name" value="AAA_16"/>
</dbReference>
<dbReference type="EMBL" id="BAAABU010000001">
    <property type="protein sequence ID" value="GAA0210765.1"/>
    <property type="molecule type" value="Genomic_DNA"/>
</dbReference>
<dbReference type="InterPro" id="IPR011990">
    <property type="entry name" value="TPR-like_helical_dom_sf"/>
</dbReference>
<feature type="compositionally biased region" description="Gly residues" evidence="1">
    <location>
        <begin position="192"/>
        <end position="206"/>
    </location>
</feature>
<dbReference type="Pfam" id="PF13191">
    <property type="entry name" value="AAA_16"/>
    <property type="match status" value="1"/>
</dbReference>
<feature type="compositionally biased region" description="Basic and acidic residues" evidence="1">
    <location>
        <begin position="169"/>
        <end position="178"/>
    </location>
</feature>
<evidence type="ECO:0000313" key="3">
    <source>
        <dbReference type="EMBL" id="GAA0210765.1"/>
    </source>
</evidence>
<dbReference type="Proteomes" id="UP001500416">
    <property type="component" value="Unassembled WGS sequence"/>
</dbReference>
<dbReference type="SUPFAM" id="SSF46894">
    <property type="entry name" value="C-terminal effector domain of the bipartite response regulators"/>
    <property type="match status" value="1"/>
</dbReference>
<dbReference type="Pfam" id="PF00196">
    <property type="entry name" value="GerE"/>
    <property type="match status" value="1"/>
</dbReference>
<dbReference type="SMART" id="SM00421">
    <property type="entry name" value="HTH_LUXR"/>
    <property type="match status" value="1"/>
</dbReference>
<dbReference type="Gene3D" id="1.25.40.10">
    <property type="entry name" value="Tetratricopeptide repeat domain"/>
    <property type="match status" value="1"/>
</dbReference>
<comment type="caution">
    <text evidence="3">The sequence shown here is derived from an EMBL/GenBank/DDBJ whole genome shotgun (WGS) entry which is preliminary data.</text>
</comment>
<feature type="region of interest" description="Disordered" evidence="1">
    <location>
        <begin position="169"/>
        <end position="206"/>
    </location>
</feature>
<dbReference type="PROSITE" id="PS50043">
    <property type="entry name" value="HTH_LUXR_2"/>
    <property type="match status" value="1"/>
</dbReference>
<accession>A0ABN0T2U6</accession>
<dbReference type="CDD" id="cd06170">
    <property type="entry name" value="LuxR_C_like"/>
    <property type="match status" value="1"/>
</dbReference>
<organism evidence="3 4">
    <name type="scientific">Saccharothrix mutabilis subsp. mutabilis</name>
    <dbReference type="NCBI Taxonomy" id="66855"/>
    <lineage>
        <taxon>Bacteria</taxon>
        <taxon>Bacillati</taxon>
        <taxon>Actinomycetota</taxon>
        <taxon>Actinomycetes</taxon>
        <taxon>Pseudonocardiales</taxon>
        <taxon>Pseudonocardiaceae</taxon>
        <taxon>Saccharothrix</taxon>
    </lineage>
</organism>
<dbReference type="RefSeq" id="WP_343931973.1">
    <property type="nucleotide sequence ID" value="NZ_BAAABU010000001.1"/>
</dbReference>
<evidence type="ECO:0000259" key="2">
    <source>
        <dbReference type="PROSITE" id="PS50043"/>
    </source>
</evidence>
<reference evidence="3 4" key="1">
    <citation type="journal article" date="2019" name="Int. J. Syst. Evol. Microbiol.">
        <title>The Global Catalogue of Microorganisms (GCM) 10K type strain sequencing project: providing services to taxonomists for standard genome sequencing and annotation.</title>
        <authorList>
            <consortium name="The Broad Institute Genomics Platform"/>
            <consortium name="The Broad Institute Genome Sequencing Center for Infectious Disease"/>
            <person name="Wu L."/>
            <person name="Ma J."/>
        </authorList>
    </citation>
    <scope>NUCLEOTIDE SEQUENCE [LARGE SCALE GENOMIC DNA]</scope>
    <source>
        <strain evidence="3 4">JCM 3380</strain>
    </source>
</reference>
<keyword evidence="4" id="KW-1185">Reference proteome</keyword>
<dbReference type="InterPro" id="IPR016032">
    <property type="entry name" value="Sig_transdc_resp-reg_C-effctor"/>
</dbReference>
<dbReference type="Gene3D" id="1.10.10.10">
    <property type="entry name" value="Winged helix-like DNA-binding domain superfamily/Winged helix DNA-binding domain"/>
    <property type="match status" value="1"/>
</dbReference>
<dbReference type="InterPro" id="IPR000792">
    <property type="entry name" value="Tscrpt_reg_LuxR_C"/>
</dbReference>
<dbReference type="SUPFAM" id="SSF48452">
    <property type="entry name" value="TPR-like"/>
    <property type="match status" value="1"/>
</dbReference>
<gene>
    <name evidence="3" type="ORF">GCM10010492_05650</name>
</gene>
<evidence type="ECO:0000256" key="1">
    <source>
        <dbReference type="SAM" id="MobiDB-lite"/>
    </source>
</evidence>
<dbReference type="PROSITE" id="PS00622">
    <property type="entry name" value="HTH_LUXR_1"/>
    <property type="match status" value="1"/>
</dbReference>
<dbReference type="InterPro" id="IPR019734">
    <property type="entry name" value="TPR_rpt"/>
</dbReference>
<name>A0ABN0T2U6_9PSEU</name>
<protein>
    <recommendedName>
        <fullName evidence="2">HTH luxR-type domain-containing protein</fullName>
    </recommendedName>
</protein>
<dbReference type="InterPro" id="IPR036388">
    <property type="entry name" value="WH-like_DNA-bd_sf"/>
</dbReference>
<sequence>MTTSSTDVLRPGGPRAVRVAGAGRSRWLAELAGAARRDGMAVVHARAAEADRFVPFGVLRRALRGVEAVTAQNALLLLGAVLHASLDRAACLFNAVERHRVHRTAAELVESIARTPGLLVAVDEAHLADPATLELLDHLFRHPPTAHVVIAVADDHRLRLPADTHLVETTAAEDRSRPDAPCTAASAAPSGSGSGGSGSGGSASGGSASGGLGLGGLGSVEGLVAAAEASARIAPAVAAHWLDAALRRTPRADTATRRDLLRGLVAATHAAGRPHEHRRAVRDLLALCPPDRPEIALRCALTDRAQGRHADANALLEREQRDLTDRRGRLLLAIGLAADPAADRTRADHVVRAARRLGDPALLVAALAVRLGKPVDRRTPHLLEEAVALAAGADCPPEALLWLGRALTALERPADALRHLDRAVRAARDEDRGDVLGDLAQARGEALERLGRLAAAAECYRDAAETHRTTGASDALALAGLARIAVWRGEVAEGLRLAEQAVAASPDFPAHHALGLAALHSNDPGRCVERLLDAGGSLDLPLVDPLATVEWCALLALADSARNRTADAVRWAEYARSMVAEFPGRLRHGFARLAQAAALRHTDPAEAATAAAQAADLLEKAHHPVQAGRARVIAAALFRQAGRPERERRELDQARALLDACEPGLFDRAGTTWAGTVPDHGLTEREHKVLTVLAQGLTAEAIARRMDISPRTVHRHLQNVYRKLGTTDRLSTVLRAQSMGLLVEAC</sequence>
<feature type="domain" description="HTH luxR-type" evidence="2">
    <location>
        <begin position="675"/>
        <end position="740"/>
    </location>
</feature>